<sequence>MYQDSDFQIWDDQTLPGRLGKIRTILDPKFLATVADLQAVLAELDRPIYPHVALHRRRTKNPPPDSWVALSASKRGYKKLPHFEIGLWDDRLYVWLVVLEEATNRLAVLDRVPAALVAALPTDFECANDHTDKLATQPLTPVSYQRLLDDQQIQRHAEWLLGRDFQRGSAFFTGSAEEQAATIRETVVALMPIYQALLESE</sequence>
<reference evidence="1" key="1">
    <citation type="journal article" date="2021" name="PeerJ">
        <title>Extensive microbial diversity within the chicken gut microbiome revealed by metagenomics and culture.</title>
        <authorList>
            <person name="Gilroy R."/>
            <person name="Ravi A."/>
            <person name="Getino M."/>
            <person name="Pursley I."/>
            <person name="Horton D.L."/>
            <person name="Alikhan N.F."/>
            <person name="Baker D."/>
            <person name="Gharbi K."/>
            <person name="Hall N."/>
            <person name="Watson M."/>
            <person name="Adriaenssens E.M."/>
            <person name="Foster-Nyarko E."/>
            <person name="Jarju S."/>
            <person name="Secka A."/>
            <person name="Antonio M."/>
            <person name="Oren A."/>
            <person name="Chaudhuri R.R."/>
            <person name="La Ragione R."/>
            <person name="Hildebrand F."/>
            <person name="Pallen M.J."/>
        </authorList>
    </citation>
    <scope>NUCLEOTIDE SEQUENCE</scope>
    <source>
        <strain evidence="1">CHK173-259</strain>
    </source>
</reference>
<dbReference type="Pfam" id="PF06335">
    <property type="entry name" value="DUF1054"/>
    <property type="match status" value="1"/>
</dbReference>
<dbReference type="AlphaFoldDB" id="A0A9D1QRG6"/>
<proteinExistence type="predicted"/>
<dbReference type="SUPFAM" id="SSF142913">
    <property type="entry name" value="YktB/PF0168-like"/>
    <property type="match status" value="1"/>
</dbReference>
<protein>
    <submittedName>
        <fullName evidence="1">DUF1054 domain-containing protein</fullName>
    </submittedName>
</protein>
<dbReference type="InterPro" id="IPR009403">
    <property type="entry name" value="UPF0637"/>
</dbReference>
<gene>
    <name evidence="1" type="ORF">H9875_01375</name>
</gene>
<evidence type="ECO:0000313" key="1">
    <source>
        <dbReference type="EMBL" id="HIW71254.1"/>
    </source>
</evidence>
<dbReference type="Proteomes" id="UP000886822">
    <property type="component" value="Unassembled WGS sequence"/>
</dbReference>
<reference evidence="1" key="2">
    <citation type="submission" date="2021-04" db="EMBL/GenBank/DDBJ databases">
        <authorList>
            <person name="Gilroy R."/>
        </authorList>
    </citation>
    <scope>NUCLEOTIDE SEQUENCE</scope>
    <source>
        <strain evidence="1">CHK173-259</strain>
    </source>
</reference>
<dbReference type="InterPro" id="IPR053707">
    <property type="entry name" value="UPF0637_domain_sf"/>
</dbReference>
<dbReference type="EMBL" id="DXGJ01000013">
    <property type="protein sequence ID" value="HIW71254.1"/>
    <property type="molecule type" value="Genomic_DNA"/>
</dbReference>
<dbReference type="Gene3D" id="3.30.930.20">
    <property type="entry name" value="Protein of unknown function DUF1054"/>
    <property type="match status" value="1"/>
</dbReference>
<accession>A0A9D1QRG6</accession>
<evidence type="ECO:0000313" key="2">
    <source>
        <dbReference type="Proteomes" id="UP000886822"/>
    </source>
</evidence>
<organism evidence="1 2">
    <name type="scientific">Candidatus Levilactobacillus faecigallinarum</name>
    <dbReference type="NCBI Taxonomy" id="2838638"/>
    <lineage>
        <taxon>Bacteria</taxon>
        <taxon>Bacillati</taxon>
        <taxon>Bacillota</taxon>
        <taxon>Bacilli</taxon>
        <taxon>Lactobacillales</taxon>
        <taxon>Lactobacillaceae</taxon>
        <taxon>Levilactobacillus</taxon>
    </lineage>
</organism>
<comment type="caution">
    <text evidence="1">The sequence shown here is derived from an EMBL/GenBank/DDBJ whole genome shotgun (WGS) entry which is preliminary data.</text>
</comment>
<name>A0A9D1QRG6_9LACO</name>